<feature type="transmembrane region" description="Helical" evidence="1">
    <location>
        <begin position="50"/>
        <end position="71"/>
    </location>
</feature>
<sequence length="128" mass="14495">MISNLYLQKIAILLFFIMFVYSGFNKIPNFTKLVSGLAKKTHLPFPINELGMIGVILLETIGALVVVYYFLIGENKYISKEVVKYIVSLFILFMIVVTPLYHPPTDKIIPFLANVTTTGGFLLIYNLL</sequence>
<keyword evidence="1" id="KW-1133">Transmembrane helix</keyword>
<keyword evidence="1" id="KW-0812">Transmembrane</keyword>
<accession>A0A6C0FE01</accession>
<proteinExistence type="predicted"/>
<name>A0A6C0FE01_9ZZZZ</name>
<evidence type="ECO:0008006" key="3">
    <source>
        <dbReference type="Google" id="ProtNLM"/>
    </source>
</evidence>
<evidence type="ECO:0000256" key="1">
    <source>
        <dbReference type="SAM" id="Phobius"/>
    </source>
</evidence>
<feature type="transmembrane region" description="Helical" evidence="1">
    <location>
        <begin position="108"/>
        <end position="127"/>
    </location>
</feature>
<organism evidence="2">
    <name type="scientific">viral metagenome</name>
    <dbReference type="NCBI Taxonomy" id="1070528"/>
    <lineage>
        <taxon>unclassified sequences</taxon>
        <taxon>metagenomes</taxon>
        <taxon>organismal metagenomes</taxon>
    </lineage>
</organism>
<evidence type="ECO:0000313" key="2">
    <source>
        <dbReference type="EMBL" id="QHT39091.1"/>
    </source>
</evidence>
<feature type="transmembrane region" description="Helical" evidence="1">
    <location>
        <begin position="83"/>
        <end position="102"/>
    </location>
</feature>
<keyword evidence="1" id="KW-0472">Membrane</keyword>
<reference evidence="2" key="1">
    <citation type="journal article" date="2020" name="Nature">
        <title>Giant virus diversity and host interactions through global metagenomics.</title>
        <authorList>
            <person name="Schulz F."/>
            <person name="Roux S."/>
            <person name="Paez-Espino D."/>
            <person name="Jungbluth S."/>
            <person name="Walsh D.A."/>
            <person name="Denef V.J."/>
            <person name="McMahon K.D."/>
            <person name="Konstantinidis K.T."/>
            <person name="Eloe-Fadrosh E.A."/>
            <person name="Kyrpides N.C."/>
            <person name="Woyke T."/>
        </authorList>
    </citation>
    <scope>NUCLEOTIDE SEQUENCE</scope>
    <source>
        <strain evidence="2">GVMAG-S-ERX556126-94</strain>
    </source>
</reference>
<protein>
    <recommendedName>
        <fullName evidence="3">DoxX family protein</fullName>
    </recommendedName>
</protein>
<dbReference type="EMBL" id="MN738838">
    <property type="protein sequence ID" value="QHT39091.1"/>
    <property type="molecule type" value="Genomic_DNA"/>
</dbReference>
<feature type="transmembrane region" description="Helical" evidence="1">
    <location>
        <begin position="7"/>
        <end position="24"/>
    </location>
</feature>
<dbReference type="AlphaFoldDB" id="A0A6C0FE01"/>